<keyword evidence="3" id="KW-0411">Iron-sulfur</keyword>
<evidence type="ECO:0000256" key="4">
    <source>
        <dbReference type="SAM" id="MobiDB-lite"/>
    </source>
</evidence>
<dbReference type="GO" id="GO:0046872">
    <property type="term" value="F:metal ion binding"/>
    <property type="evidence" value="ECO:0007669"/>
    <property type="project" value="UniProtKB-KW"/>
</dbReference>
<proteinExistence type="predicted"/>
<accession>A0A2X0IPD6</accession>
<dbReference type="AlphaFoldDB" id="A0A2X0IPD6"/>
<evidence type="ECO:0000256" key="3">
    <source>
        <dbReference type="ARBA" id="ARBA00023014"/>
    </source>
</evidence>
<name>A0A2X0IPD6_9ACTN</name>
<comment type="caution">
    <text evidence="6">The sequence shown here is derived from an EMBL/GenBank/DDBJ whole genome shotgun (WGS) entry which is preliminary data.</text>
</comment>
<evidence type="ECO:0000256" key="2">
    <source>
        <dbReference type="ARBA" id="ARBA00023004"/>
    </source>
</evidence>
<evidence type="ECO:0000313" key="7">
    <source>
        <dbReference type="Proteomes" id="UP000248889"/>
    </source>
</evidence>
<feature type="compositionally biased region" description="Pro residues" evidence="4">
    <location>
        <begin position="131"/>
        <end position="140"/>
    </location>
</feature>
<dbReference type="InterPro" id="IPR050123">
    <property type="entry name" value="Prok_molybdopt-oxidoreductase"/>
</dbReference>
<feature type="non-terminal residue" evidence="6">
    <location>
        <position position="1"/>
    </location>
</feature>
<reference evidence="6 7" key="1">
    <citation type="submission" date="2018-06" db="EMBL/GenBank/DDBJ databases">
        <title>Streptacidiphilus pinicola sp. nov., isolated from pine grove soil.</title>
        <authorList>
            <person name="Roh S.G."/>
            <person name="Park S."/>
            <person name="Kim M.-K."/>
            <person name="Yun B.-R."/>
            <person name="Park J."/>
            <person name="Kim M.J."/>
            <person name="Kim Y.S."/>
            <person name="Kim S.B."/>
        </authorList>
    </citation>
    <scope>NUCLEOTIDE SEQUENCE [LARGE SCALE GENOMIC DNA]</scope>
    <source>
        <strain evidence="6 7">MMS16-CNU450</strain>
    </source>
</reference>
<dbReference type="RefSeq" id="WP_279387897.1">
    <property type="nucleotide sequence ID" value="NZ_QKYN01000052.1"/>
</dbReference>
<feature type="compositionally biased region" description="Low complexity" evidence="4">
    <location>
        <begin position="148"/>
        <end position="158"/>
    </location>
</feature>
<dbReference type="EMBL" id="QKYN01000052">
    <property type="protein sequence ID" value="RAG85081.1"/>
    <property type="molecule type" value="Genomic_DNA"/>
</dbReference>
<dbReference type="InterPro" id="IPR009010">
    <property type="entry name" value="Asp_de-COase-like_dom_sf"/>
</dbReference>
<evidence type="ECO:0000256" key="1">
    <source>
        <dbReference type="ARBA" id="ARBA00022723"/>
    </source>
</evidence>
<dbReference type="Gene3D" id="2.40.40.20">
    <property type="match status" value="1"/>
</dbReference>
<feature type="domain" description="Molybdopterin dinucleotide-binding" evidence="5">
    <location>
        <begin position="15"/>
        <end position="118"/>
    </location>
</feature>
<dbReference type="PANTHER" id="PTHR43105:SF10">
    <property type="entry name" value="NADH-QUINONE OXIDOREDUCTASE SUBUNIT G"/>
    <property type="match status" value="1"/>
</dbReference>
<evidence type="ECO:0000313" key="6">
    <source>
        <dbReference type="EMBL" id="RAG85081.1"/>
    </source>
</evidence>
<gene>
    <name evidence="6" type="ORF">DN069_13505</name>
</gene>
<dbReference type="InterPro" id="IPR006657">
    <property type="entry name" value="MoPterin_dinucl-bd_dom"/>
</dbReference>
<keyword evidence="2" id="KW-0408">Iron</keyword>
<keyword evidence="7" id="KW-1185">Reference proteome</keyword>
<keyword evidence="1" id="KW-0479">Metal-binding</keyword>
<dbReference type="Pfam" id="PF01568">
    <property type="entry name" value="Molydop_binding"/>
    <property type="match status" value="1"/>
</dbReference>
<dbReference type="GO" id="GO:0003954">
    <property type="term" value="F:NADH dehydrogenase activity"/>
    <property type="evidence" value="ECO:0007669"/>
    <property type="project" value="TreeGrafter"/>
</dbReference>
<dbReference type="SUPFAM" id="SSF50692">
    <property type="entry name" value="ADC-like"/>
    <property type="match status" value="1"/>
</dbReference>
<dbReference type="GO" id="GO:0043546">
    <property type="term" value="F:molybdopterin cofactor binding"/>
    <property type="evidence" value="ECO:0007669"/>
    <property type="project" value="InterPro"/>
</dbReference>
<dbReference type="GO" id="GO:0051536">
    <property type="term" value="F:iron-sulfur cluster binding"/>
    <property type="evidence" value="ECO:0007669"/>
    <property type="project" value="UniProtKB-KW"/>
</dbReference>
<dbReference type="Proteomes" id="UP000248889">
    <property type="component" value="Unassembled WGS sequence"/>
</dbReference>
<dbReference type="PANTHER" id="PTHR43105">
    <property type="entry name" value="RESPIRATORY NITRATE REDUCTASE"/>
    <property type="match status" value="1"/>
</dbReference>
<dbReference type="GO" id="GO:0022904">
    <property type="term" value="P:respiratory electron transport chain"/>
    <property type="evidence" value="ECO:0007669"/>
    <property type="project" value="TreeGrafter"/>
</dbReference>
<sequence>EWHEPADAFDEDYPMRLTTGRTVAHYLSGNQTRRLGALVEQTPRPWVEVHPSHGYRTGDPVRVVTRRGSEVFPALVTEAIRPDHVFVPYHWPVPTAANALTIDALDPRSKIPEYKVCACRIERAAQVDEVPVPPTPPGRPAYPEAQASRTTTRPPSSSQGRGTGEGS</sequence>
<organism evidence="6 7">
    <name type="scientific">Streptacidiphilus pinicola</name>
    <dbReference type="NCBI Taxonomy" id="2219663"/>
    <lineage>
        <taxon>Bacteria</taxon>
        <taxon>Bacillati</taxon>
        <taxon>Actinomycetota</taxon>
        <taxon>Actinomycetes</taxon>
        <taxon>Kitasatosporales</taxon>
        <taxon>Streptomycetaceae</taxon>
        <taxon>Streptacidiphilus</taxon>
    </lineage>
</organism>
<evidence type="ECO:0000259" key="5">
    <source>
        <dbReference type="Pfam" id="PF01568"/>
    </source>
</evidence>
<dbReference type="GO" id="GO:0016020">
    <property type="term" value="C:membrane"/>
    <property type="evidence" value="ECO:0007669"/>
    <property type="project" value="TreeGrafter"/>
</dbReference>
<protein>
    <submittedName>
        <fullName evidence="6">Nitrite reductase</fullName>
    </submittedName>
</protein>
<feature type="region of interest" description="Disordered" evidence="4">
    <location>
        <begin position="126"/>
        <end position="167"/>
    </location>
</feature>
<dbReference type="CDD" id="cd00508">
    <property type="entry name" value="MopB_CT_Fdh-Nap-like"/>
    <property type="match status" value="1"/>
</dbReference>